<keyword evidence="2" id="KW-0539">Nucleus</keyword>
<evidence type="ECO:0000256" key="2">
    <source>
        <dbReference type="ARBA" id="ARBA00023242"/>
    </source>
</evidence>
<evidence type="ECO:0000259" key="4">
    <source>
        <dbReference type="PROSITE" id="PS50048"/>
    </source>
</evidence>
<feature type="region of interest" description="Disordered" evidence="3">
    <location>
        <begin position="1"/>
        <end position="112"/>
    </location>
</feature>
<evidence type="ECO:0000313" key="6">
    <source>
        <dbReference type="Proteomes" id="UP001497453"/>
    </source>
</evidence>
<protein>
    <recommendedName>
        <fullName evidence="4">Zn(2)-C6 fungal-type domain-containing protein</fullName>
    </recommendedName>
</protein>
<comment type="subcellular location">
    <subcellularLocation>
        <location evidence="1">Nucleus</location>
    </subcellularLocation>
</comment>
<dbReference type="Gene3D" id="4.10.240.10">
    <property type="entry name" value="Zn(2)-C6 fungal-type DNA-binding domain"/>
    <property type="match status" value="1"/>
</dbReference>
<name>A0ABP1DE82_9APHY</name>
<dbReference type="SUPFAM" id="SSF57701">
    <property type="entry name" value="Zn2/Cys6 DNA-binding domain"/>
    <property type="match status" value="1"/>
</dbReference>
<feature type="domain" description="Zn(2)-C6 fungal-type" evidence="4">
    <location>
        <begin position="113"/>
        <end position="144"/>
    </location>
</feature>
<feature type="region of interest" description="Disordered" evidence="3">
    <location>
        <begin position="181"/>
        <end position="352"/>
    </location>
</feature>
<sequence length="384" mass="41470">MDPGRPRHEHSAHHSPRDSPYGTALPPNVDERNVASSTSPRVMTLPSIHHLHPNLPPASAPLQQISSGYASQPLPTYLASAASPGNSPSTRKAPYDSDPEEPPKKKRRRQALSCTECKRRKIKCDRAQPCGPCARRGEQHKCQWHIIEPMEKYVTRAEFDELKSRVDELESILTQVAPHLIPSHPSQVPGPSSTMPLTPGPPVDPIQGTAITPYHQAPITTGPGIYHNIIPSLRSSTRGDPPPSPHGRLTGPSRSPLASYRQTPLPPGPPPPRPMPPSQPQIPPPLRSSSISPAVSSSSRLPPTSSTSRTSVAASRRASLSVPNLITPNPPDMASQNRQSKNLRAQAPPPLGQRLRPIPVHSGSAPHMFYPLLPPILKPIAVVP</sequence>
<dbReference type="InterPro" id="IPR050613">
    <property type="entry name" value="Sec_Metabolite_Reg"/>
</dbReference>
<dbReference type="Pfam" id="PF00172">
    <property type="entry name" value="Zn_clus"/>
    <property type="match status" value="1"/>
</dbReference>
<dbReference type="PANTHER" id="PTHR31001">
    <property type="entry name" value="UNCHARACTERIZED TRANSCRIPTIONAL REGULATORY PROTEIN"/>
    <property type="match status" value="1"/>
</dbReference>
<dbReference type="SMART" id="SM00066">
    <property type="entry name" value="GAL4"/>
    <property type="match status" value="1"/>
</dbReference>
<dbReference type="EMBL" id="OZ037946">
    <property type="protein sequence ID" value="CAL1705457.1"/>
    <property type="molecule type" value="Genomic_DNA"/>
</dbReference>
<proteinExistence type="predicted"/>
<feature type="compositionally biased region" description="Polar residues" evidence="3">
    <location>
        <begin position="184"/>
        <end position="196"/>
    </location>
</feature>
<gene>
    <name evidence="5" type="ORF">GFSPODELE1_LOCUS5435</name>
</gene>
<dbReference type="InterPro" id="IPR001138">
    <property type="entry name" value="Zn2Cys6_DnaBD"/>
</dbReference>
<evidence type="ECO:0000256" key="1">
    <source>
        <dbReference type="ARBA" id="ARBA00004123"/>
    </source>
</evidence>
<evidence type="ECO:0000256" key="3">
    <source>
        <dbReference type="SAM" id="MobiDB-lite"/>
    </source>
</evidence>
<reference evidence="6" key="1">
    <citation type="submission" date="2024-04" db="EMBL/GenBank/DDBJ databases">
        <authorList>
            <person name="Shaw F."/>
            <person name="Minotto A."/>
        </authorList>
    </citation>
    <scope>NUCLEOTIDE SEQUENCE [LARGE SCALE GENOMIC DNA]</scope>
</reference>
<dbReference type="PANTHER" id="PTHR31001:SF89">
    <property type="entry name" value="ZN(2)-C6 FUNGAL-TYPE DOMAIN-CONTAINING PROTEIN"/>
    <property type="match status" value="1"/>
</dbReference>
<evidence type="ECO:0000313" key="5">
    <source>
        <dbReference type="EMBL" id="CAL1705457.1"/>
    </source>
</evidence>
<feature type="compositionally biased region" description="Low complexity" evidence="3">
    <location>
        <begin position="287"/>
        <end position="323"/>
    </location>
</feature>
<feature type="compositionally biased region" description="Polar residues" evidence="3">
    <location>
        <begin position="334"/>
        <end position="343"/>
    </location>
</feature>
<accession>A0ABP1DE82</accession>
<feature type="compositionally biased region" description="Polar residues" evidence="3">
    <location>
        <begin position="61"/>
        <end position="74"/>
    </location>
</feature>
<dbReference type="PROSITE" id="PS50048">
    <property type="entry name" value="ZN2_CY6_FUNGAL_2"/>
    <property type="match status" value="1"/>
</dbReference>
<keyword evidence="6" id="KW-1185">Reference proteome</keyword>
<dbReference type="Proteomes" id="UP001497453">
    <property type="component" value="Chromosome 3"/>
</dbReference>
<dbReference type="InterPro" id="IPR036864">
    <property type="entry name" value="Zn2-C6_fun-type_DNA-bd_sf"/>
</dbReference>
<dbReference type="CDD" id="cd00067">
    <property type="entry name" value="GAL4"/>
    <property type="match status" value="1"/>
</dbReference>
<organism evidence="5 6">
    <name type="scientific">Somion occarium</name>
    <dbReference type="NCBI Taxonomy" id="3059160"/>
    <lineage>
        <taxon>Eukaryota</taxon>
        <taxon>Fungi</taxon>
        <taxon>Dikarya</taxon>
        <taxon>Basidiomycota</taxon>
        <taxon>Agaricomycotina</taxon>
        <taxon>Agaricomycetes</taxon>
        <taxon>Polyporales</taxon>
        <taxon>Cerrenaceae</taxon>
        <taxon>Somion</taxon>
    </lineage>
</organism>
<dbReference type="PROSITE" id="PS00463">
    <property type="entry name" value="ZN2_CY6_FUNGAL_1"/>
    <property type="match status" value="1"/>
</dbReference>
<feature type="compositionally biased region" description="Pro residues" evidence="3">
    <location>
        <begin position="264"/>
        <end position="286"/>
    </location>
</feature>